<protein>
    <submittedName>
        <fullName evidence="2">Uncharacterized protein</fullName>
    </submittedName>
</protein>
<dbReference type="AlphaFoldDB" id="A0A6A5KNN5"/>
<evidence type="ECO:0000313" key="3">
    <source>
        <dbReference type="Proteomes" id="UP000800040"/>
    </source>
</evidence>
<evidence type="ECO:0000313" key="2">
    <source>
        <dbReference type="EMBL" id="KAF1838788.1"/>
    </source>
</evidence>
<proteinExistence type="predicted"/>
<sequence length="167" mass="18757">MYTMLCSPAAPAIRNVMIYREPGIPYLGIHKAKSRSLKPNSQLYNNNRTPKLSRKTKCLYLQYCLSHTPLVPLHSATTQRPTSAPPTDKRIGIYLKKEKKKPTTPYPLPNNKHQYTSPSPSKPKKRKRNPSLSSHSPPNNPRHPLYNAPQPGEEKYLGSVFATIGAA</sequence>
<accession>A0A6A5KNN5</accession>
<organism evidence="2 3">
    <name type="scientific">Decorospora gaudefroyi</name>
    <dbReference type="NCBI Taxonomy" id="184978"/>
    <lineage>
        <taxon>Eukaryota</taxon>
        <taxon>Fungi</taxon>
        <taxon>Dikarya</taxon>
        <taxon>Ascomycota</taxon>
        <taxon>Pezizomycotina</taxon>
        <taxon>Dothideomycetes</taxon>
        <taxon>Pleosporomycetidae</taxon>
        <taxon>Pleosporales</taxon>
        <taxon>Pleosporineae</taxon>
        <taxon>Pleosporaceae</taxon>
        <taxon>Decorospora</taxon>
    </lineage>
</organism>
<dbReference type="EMBL" id="ML975249">
    <property type="protein sequence ID" value="KAF1838788.1"/>
    <property type="molecule type" value="Genomic_DNA"/>
</dbReference>
<keyword evidence="3" id="KW-1185">Reference proteome</keyword>
<gene>
    <name evidence="2" type="ORF">BDW02DRAFT_337679</name>
</gene>
<reference evidence="2" key="1">
    <citation type="submission" date="2020-01" db="EMBL/GenBank/DDBJ databases">
        <authorList>
            <consortium name="DOE Joint Genome Institute"/>
            <person name="Haridas S."/>
            <person name="Albert R."/>
            <person name="Binder M."/>
            <person name="Bloem J."/>
            <person name="Labutti K."/>
            <person name="Salamov A."/>
            <person name="Andreopoulos B."/>
            <person name="Baker S.E."/>
            <person name="Barry K."/>
            <person name="Bills G."/>
            <person name="Bluhm B.H."/>
            <person name="Cannon C."/>
            <person name="Castanera R."/>
            <person name="Culley D.E."/>
            <person name="Daum C."/>
            <person name="Ezra D."/>
            <person name="Gonzalez J.B."/>
            <person name="Henrissat B."/>
            <person name="Kuo A."/>
            <person name="Liang C."/>
            <person name="Lipzen A."/>
            <person name="Lutzoni F."/>
            <person name="Magnuson J."/>
            <person name="Mondo S."/>
            <person name="Nolan M."/>
            <person name="Ohm R."/>
            <person name="Pangilinan J."/>
            <person name="Park H.-J."/>
            <person name="Ramirez L."/>
            <person name="Alfaro M."/>
            <person name="Sun H."/>
            <person name="Tritt A."/>
            <person name="Yoshinaga Y."/>
            <person name="Zwiers L.-H."/>
            <person name="Turgeon B.G."/>
            <person name="Goodwin S.B."/>
            <person name="Spatafora J.W."/>
            <person name="Crous P.W."/>
            <person name="Grigoriev I.V."/>
        </authorList>
    </citation>
    <scope>NUCLEOTIDE SEQUENCE</scope>
    <source>
        <strain evidence="2">P77</strain>
    </source>
</reference>
<feature type="region of interest" description="Disordered" evidence="1">
    <location>
        <begin position="75"/>
        <end position="154"/>
    </location>
</feature>
<name>A0A6A5KNN5_9PLEO</name>
<dbReference type="Proteomes" id="UP000800040">
    <property type="component" value="Unassembled WGS sequence"/>
</dbReference>
<feature type="compositionally biased region" description="Low complexity" evidence="1">
    <location>
        <begin position="130"/>
        <end position="145"/>
    </location>
</feature>
<evidence type="ECO:0000256" key="1">
    <source>
        <dbReference type="SAM" id="MobiDB-lite"/>
    </source>
</evidence>